<organism evidence="1 2">
    <name type="scientific">Caerostris extrusa</name>
    <name type="common">Bark spider</name>
    <name type="synonym">Caerostris bankana</name>
    <dbReference type="NCBI Taxonomy" id="172846"/>
    <lineage>
        <taxon>Eukaryota</taxon>
        <taxon>Metazoa</taxon>
        <taxon>Ecdysozoa</taxon>
        <taxon>Arthropoda</taxon>
        <taxon>Chelicerata</taxon>
        <taxon>Arachnida</taxon>
        <taxon>Araneae</taxon>
        <taxon>Araneomorphae</taxon>
        <taxon>Entelegynae</taxon>
        <taxon>Araneoidea</taxon>
        <taxon>Araneidae</taxon>
        <taxon>Caerostris</taxon>
    </lineage>
</organism>
<evidence type="ECO:0000313" key="1">
    <source>
        <dbReference type="EMBL" id="GIY37269.1"/>
    </source>
</evidence>
<comment type="caution">
    <text evidence="1">The sequence shown here is derived from an EMBL/GenBank/DDBJ whole genome shotgun (WGS) entry which is preliminary data.</text>
</comment>
<gene>
    <name evidence="1" type="ORF">CEXT_709721</name>
</gene>
<protein>
    <submittedName>
        <fullName evidence="1">Uncharacterized protein</fullName>
    </submittedName>
</protein>
<evidence type="ECO:0000313" key="2">
    <source>
        <dbReference type="Proteomes" id="UP001054945"/>
    </source>
</evidence>
<name>A0AAV4SW86_CAEEX</name>
<accession>A0AAV4SW86</accession>
<proteinExistence type="predicted"/>
<dbReference type="AlphaFoldDB" id="A0AAV4SW86"/>
<sequence length="82" mass="9014">MFGPNPRANPPETPRSSFLVAATDLESSNSSRMPMGACARATLIHIWQRYFFPSGVTEMKWLTTSQENAAFPAIAGRPDLSQ</sequence>
<dbReference type="EMBL" id="BPLR01010150">
    <property type="protein sequence ID" value="GIY37269.1"/>
    <property type="molecule type" value="Genomic_DNA"/>
</dbReference>
<dbReference type="Proteomes" id="UP001054945">
    <property type="component" value="Unassembled WGS sequence"/>
</dbReference>
<keyword evidence="2" id="KW-1185">Reference proteome</keyword>
<reference evidence="1 2" key="1">
    <citation type="submission" date="2021-06" db="EMBL/GenBank/DDBJ databases">
        <title>Caerostris extrusa draft genome.</title>
        <authorList>
            <person name="Kono N."/>
            <person name="Arakawa K."/>
        </authorList>
    </citation>
    <scope>NUCLEOTIDE SEQUENCE [LARGE SCALE GENOMIC DNA]</scope>
</reference>